<evidence type="ECO:0000313" key="1">
    <source>
        <dbReference type="EMBL" id="MBD2534324.1"/>
    </source>
</evidence>
<sequence>MSNSVVSNRSDFAIVVPSFLDDYGLNPQEYRLYGHIVRRAGKDGCFESIRNMAAICLMNEKTVRKTLQILIAARFIKIAQERKGKTT</sequence>
<keyword evidence="2" id="KW-1185">Reference proteome</keyword>
<dbReference type="InterPro" id="IPR036388">
    <property type="entry name" value="WH-like_DNA-bd_sf"/>
</dbReference>
<gene>
    <name evidence="1" type="ORF">H6G97_34315</name>
</gene>
<feature type="non-terminal residue" evidence="1">
    <location>
        <position position="87"/>
    </location>
</feature>
<reference evidence="1 2" key="1">
    <citation type="journal article" date="2020" name="ISME J.">
        <title>Comparative genomics reveals insights into cyanobacterial evolution and habitat adaptation.</title>
        <authorList>
            <person name="Chen M.Y."/>
            <person name="Teng W.K."/>
            <person name="Zhao L."/>
            <person name="Hu C.X."/>
            <person name="Zhou Y.K."/>
            <person name="Han B.P."/>
            <person name="Song L.R."/>
            <person name="Shu W.S."/>
        </authorList>
    </citation>
    <scope>NUCLEOTIDE SEQUENCE [LARGE SCALE GENOMIC DNA]</scope>
    <source>
        <strain evidence="1 2">FACHB-838</strain>
    </source>
</reference>
<dbReference type="Proteomes" id="UP000623440">
    <property type="component" value="Unassembled WGS sequence"/>
</dbReference>
<evidence type="ECO:0000313" key="2">
    <source>
        <dbReference type="Proteomes" id="UP000623440"/>
    </source>
</evidence>
<organism evidence="1 2">
    <name type="scientific">Nostoc flagelliforme FACHB-838</name>
    <dbReference type="NCBI Taxonomy" id="2692904"/>
    <lineage>
        <taxon>Bacteria</taxon>
        <taxon>Bacillati</taxon>
        <taxon>Cyanobacteriota</taxon>
        <taxon>Cyanophyceae</taxon>
        <taxon>Nostocales</taxon>
        <taxon>Nostocaceae</taxon>
        <taxon>Nostoc</taxon>
    </lineage>
</organism>
<comment type="caution">
    <text evidence="1">The sequence shown here is derived from an EMBL/GenBank/DDBJ whole genome shotgun (WGS) entry which is preliminary data.</text>
</comment>
<protein>
    <submittedName>
        <fullName evidence="1">Helix-turn-helix domain-containing protein</fullName>
    </submittedName>
</protein>
<name>A0ABR8DY07_9NOSO</name>
<dbReference type="Gene3D" id="1.10.10.10">
    <property type="entry name" value="Winged helix-like DNA-binding domain superfamily/Winged helix DNA-binding domain"/>
    <property type="match status" value="1"/>
</dbReference>
<accession>A0ABR8DY07</accession>
<dbReference type="RefSeq" id="WP_190944830.1">
    <property type="nucleotide sequence ID" value="NZ_JACJSI010000152.1"/>
</dbReference>
<proteinExistence type="predicted"/>
<dbReference type="EMBL" id="JACJSI010000152">
    <property type="protein sequence ID" value="MBD2534324.1"/>
    <property type="molecule type" value="Genomic_DNA"/>
</dbReference>
<dbReference type="Pfam" id="PF13730">
    <property type="entry name" value="HTH_36"/>
    <property type="match status" value="1"/>
</dbReference>